<feature type="compositionally biased region" description="Basic residues" evidence="1">
    <location>
        <begin position="30"/>
        <end position="40"/>
    </location>
</feature>
<comment type="caution">
    <text evidence="2">The sequence shown here is derived from an EMBL/GenBank/DDBJ whole genome shotgun (WGS) entry which is preliminary data.</text>
</comment>
<proteinExistence type="predicted"/>
<evidence type="ECO:0000313" key="3">
    <source>
        <dbReference type="Proteomes" id="UP001341840"/>
    </source>
</evidence>
<dbReference type="Proteomes" id="UP001341840">
    <property type="component" value="Unassembled WGS sequence"/>
</dbReference>
<protein>
    <submittedName>
        <fullName evidence="2">Uncharacterized protein</fullName>
    </submittedName>
</protein>
<dbReference type="EMBL" id="JASCZI010181929">
    <property type="protein sequence ID" value="MED6186450.1"/>
    <property type="molecule type" value="Genomic_DNA"/>
</dbReference>
<name>A0ABU6WKU8_9FABA</name>
<feature type="non-terminal residue" evidence="2">
    <location>
        <position position="1"/>
    </location>
</feature>
<feature type="region of interest" description="Disordered" evidence="1">
    <location>
        <begin position="12"/>
        <end position="60"/>
    </location>
</feature>
<reference evidence="2 3" key="1">
    <citation type="journal article" date="2023" name="Plants (Basel)">
        <title>Bridging the Gap: Combining Genomics and Transcriptomics Approaches to Understand Stylosanthes scabra, an Orphan Legume from the Brazilian Caatinga.</title>
        <authorList>
            <person name="Ferreira-Neto J.R.C."/>
            <person name="da Silva M.D."/>
            <person name="Binneck E."/>
            <person name="de Melo N.F."/>
            <person name="da Silva R.H."/>
            <person name="de Melo A.L.T.M."/>
            <person name="Pandolfi V."/>
            <person name="Bustamante F.O."/>
            <person name="Brasileiro-Vidal A.C."/>
            <person name="Benko-Iseppon A.M."/>
        </authorList>
    </citation>
    <scope>NUCLEOTIDE SEQUENCE [LARGE SCALE GENOMIC DNA]</scope>
    <source>
        <tissue evidence="2">Leaves</tissue>
    </source>
</reference>
<organism evidence="2 3">
    <name type="scientific">Stylosanthes scabra</name>
    <dbReference type="NCBI Taxonomy" id="79078"/>
    <lineage>
        <taxon>Eukaryota</taxon>
        <taxon>Viridiplantae</taxon>
        <taxon>Streptophyta</taxon>
        <taxon>Embryophyta</taxon>
        <taxon>Tracheophyta</taxon>
        <taxon>Spermatophyta</taxon>
        <taxon>Magnoliopsida</taxon>
        <taxon>eudicotyledons</taxon>
        <taxon>Gunneridae</taxon>
        <taxon>Pentapetalae</taxon>
        <taxon>rosids</taxon>
        <taxon>fabids</taxon>
        <taxon>Fabales</taxon>
        <taxon>Fabaceae</taxon>
        <taxon>Papilionoideae</taxon>
        <taxon>50 kb inversion clade</taxon>
        <taxon>dalbergioids sensu lato</taxon>
        <taxon>Dalbergieae</taxon>
        <taxon>Pterocarpus clade</taxon>
        <taxon>Stylosanthes</taxon>
    </lineage>
</organism>
<gene>
    <name evidence="2" type="ORF">PIB30_066786</name>
</gene>
<keyword evidence="3" id="KW-1185">Reference proteome</keyword>
<sequence length="434" mass="48011">AKAISARVKRLFEDLNAESEENGESENFSNKRRSSGRKSRVGQPRTPRSTSVSKPIERNNKAAVYQEDNRDKYFPPTLSSYSSFLNEFLEANNPNILMIQDPRNYEDSLQMFVEELGPIAKKVAAKKLEALRLQQLTDANENDHNVPPLFNNPTPIIPLTPPHQDNITVTNTNASRNVSINDNNTRQVNIDDEWNERTANILAKIFSKNDNQSESGTIEGKIGNEFSLAISQNNEPQQLGSSKSVSTIVRPTIVIPNAINNGSNSMPSGSSNTSRPLLLASPQPRQQNFVGPRITNYSIPRNNNLVRQHVPPQHHVTQFSNVPNTIGPRSFQALLMSPPNMSLTHLLGPSTSSPQGVANSLEMQENYQLNPIMVPFQHPQERASSSTALQIPSVSGLNKSNEGGVGGVSVDHQEEVTTLHLLWDNNEPHTKLSL</sequence>
<accession>A0ABU6WKU8</accession>
<feature type="compositionally biased region" description="Acidic residues" evidence="1">
    <location>
        <begin position="15"/>
        <end position="24"/>
    </location>
</feature>
<evidence type="ECO:0000313" key="2">
    <source>
        <dbReference type="EMBL" id="MED6186450.1"/>
    </source>
</evidence>
<evidence type="ECO:0000256" key="1">
    <source>
        <dbReference type="SAM" id="MobiDB-lite"/>
    </source>
</evidence>